<gene>
    <name evidence="4" type="ORF">B4U80_13949</name>
</gene>
<reference evidence="4 5" key="1">
    <citation type="journal article" date="2018" name="Gigascience">
        <title>Genomes of trombidid mites reveal novel predicted allergens and laterally-transferred genes associated with secondary metabolism.</title>
        <authorList>
            <person name="Dong X."/>
            <person name="Chaisiri K."/>
            <person name="Xia D."/>
            <person name="Armstrong S.D."/>
            <person name="Fang Y."/>
            <person name="Donnelly M.J."/>
            <person name="Kadowaki T."/>
            <person name="McGarry J.W."/>
            <person name="Darby A.C."/>
            <person name="Makepeace B.L."/>
        </authorList>
    </citation>
    <scope>NUCLEOTIDE SEQUENCE [LARGE SCALE GENOMIC DNA]</scope>
    <source>
        <strain evidence="4">UoL-UT</strain>
    </source>
</reference>
<keyword evidence="1" id="KW-0646">Protease inhibitor</keyword>
<protein>
    <recommendedName>
        <fullName evidence="3">Serpin domain-containing protein</fullName>
    </recommendedName>
</protein>
<keyword evidence="2" id="KW-0722">Serine protease inhibitor</keyword>
<evidence type="ECO:0000256" key="1">
    <source>
        <dbReference type="ARBA" id="ARBA00022690"/>
    </source>
</evidence>
<dbReference type="VEuPathDB" id="VectorBase:LDEU008821"/>
<dbReference type="GO" id="GO:0004867">
    <property type="term" value="F:serine-type endopeptidase inhibitor activity"/>
    <property type="evidence" value="ECO:0007669"/>
    <property type="project" value="UniProtKB-KW"/>
</dbReference>
<accession>A0A443S6Q7</accession>
<dbReference type="InterPro" id="IPR042178">
    <property type="entry name" value="Serpin_sf_1"/>
</dbReference>
<evidence type="ECO:0000313" key="4">
    <source>
        <dbReference type="EMBL" id="RWS23219.1"/>
    </source>
</evidence>
<evidence type="ECO:0000256" key="2">
    <source>
        <dbReference type="ARBA" id="ARBA00022900"/>
    </source>
</evidence>
<dbReference type="Gene3D" id="3.30.497.10">
    <property type="entry name" value="Antithrombin, subunit I, domain 2"/>
    <property type="match status" value="1"/>
</dbReference>
<dbReference type="EMBL" id="NCKV01006885">
    <property type="protein sequence ID" value="RWS23219.1"/>
    <property type="molecule type" value="Genomic_DNA"/>
</dbReference>
<dbReference type="Proteomes" id="UP000288716">
    <property type="component" value="Unassembled WGS sequence"/>
</dbReference>
<dbReference type="InterPro" id="IPR036186">
    <property type="entry name" value="Serpin_sf"/>
</dbReference>
<sequence>MALIGATNNTEKELFECLRYNVGFKNQQEVHLFMHKLINGWTKEDLPFTLSIANRVLLSKSEAHKVNGEYTDKLKLHYNAEADEADFANDESKILSM</sequence>
<proteinExistence type="predicted"/>
<keyword evidence="5" id="KW-1185">Reference proteome</keyword>
<dbReference type="SUPFAM" id="SSF56574">
    <property type="entry name" value="Serpins"/>
    <property type="match status" value="1"/>
</dbReference>
<evidence type="ECO:0000313" key="5">
    <source>
        <dbReference type="Proteomes" id="UP000288716"/>
    </source>
</evidence>
<dbReference type="AlphaFoldDB" id="A0A443S6Q7"/>
<organism evidence="4 5">
    <name type="scientific">Leptotrombidium deliense</name>
    <dbReference type="NCBI Taxonomy" id="299467"/>
    <lineage>
        <taxon>Eukaryota</taxon>
        <taxon>Metazoa</taxon>
        <taxon>Ecdysozoa</taxon>
        <taxon>Arthropoda</taxon>
        <taxon>Chelicerata</taxon>
        <taxon>Arachnida</taxon>
        <taxon>Acari</taxon>
        <taxon>Acariformes</taxon>
        <taxon>Trombidiformes</taxon>
        <taxon>Prostigmata</taxon>
        <taxon>Anystina</taxon>
        <taxon>Parasitengona</taxon>
        <taxon>Trombiculoidea</taxon>
        <taxon>Trombiculidae</taxon>
        <taxon>Leptotrombidium</taxon>
    </lineage>
</organism>
<dbReference type="InterPro" id="IPR023796">
    <property type="entry name" value="Serpin_dom"/>
</dbReference>
<dbReference type="OrthoDB" id="671595at2759"/>
<comment type="caution">
    <text evidence="4">The sequence shown here is derived from an EMBL/GenBank/DDBJ whole genome shotgun (WGS) entry which is preliminary data.</text>
</comment>
<name>A0A443S6Q7_9ACAR</name>
<feature type="domain" description="Serpin" evidence="3">
    <location>
        <begin position="1"/>
        <end position="92"/>
    </location>
</feature>
<dbReference type="Pfam" id="PF00079">
    <property type="entry name" value="Serpin"/>
    <property type="match status" value="1"/>
</dbReference>
<evidence type="ECO:0000259" key="3">
    <source>
        <dbReference type="Pfam" id="PF00079"/>
    </source>
</evidence>